<evidence type="ECO:0000313" key="2">
    <source>
        <dbReference type="EMBL" id="GAA1153574.1"/>
    </source>
</evidence>
<dbReference type="Proteomes" id="UP001501371">
    <property type="component" value="Unassembled WGS sequence"/>
</dbReference>
<sequence>MSWENGRSERQRQKRGKEGKEGKEGNEGDEGNRLGENLWGETACSVPYEVRGLEALNREGIMNYAMLTALLPKLTGFTSPRGPHSSTVQQNLSK</sequence>
<reference evidence="2 3" key="1">
    <citation type="journal article" date="2019" name="Int. J. Syst. Evol. Microbiol.">
        <title>The Global Catalogue of Microorganisms (GCM) 10K type strain sequencing project: providing services to taxonomists for standard genome sequencing and annotation.</title>
        <authorList>
            <consortium name="The Broad Institute Genomics Platform"/>
            <consortium name="The Broad Institute Genome Sequencing Center for Infectious Disease"/>
            <person name="Wu L."/>
            <person name="Ma J."/>
        </authorList>
    </citation>
    <scope>NUCLEOTIDE SEQUENCE [LARGE SCALE GENOMIC DNA]</scope>
    <source>
        <strain evidence="2 3">JCM 12696</strain>
    </source>
</reference>
<dbReference type="EMBL" id="BAAAKV010000004">
    <property type="protein sequence ID" value="GAA1153574.1"/>
    <property type="molecule type" value="Genomic_DNA"/>
</dbReference>
<feature type="region of interest" description="Disordered" evidence="1">
    <location>
        <begin position="75"/>
        <end position="94"/>
    </location>
</feature>
<evidence type="ECO:0000256" key="1">
    <source>
        <dbReference type="SAM" id="MobiDB-lite"/>
    </source>
</evidence>
<keyword evidence="3" id="KW-1185">Reference proteome</keyword>
<protein>
    <submittedName>
        <fullName evidence="2">Uncharacterized protein</fullName>
    </submittedName>
</protein>
<gene>
    <name evidence="2" type="ORF">GCM10009654_06440</name>
</gene>
<feature type="compositionally biased region" description="Basic and acidic residues" evidence="1">
    <location>
        <begin position="1"/>
        <end position="33"/>
    </location>
</feature>
<feature type="compositionally biased region" description="Polar residues" evidence="1">
    <location>
        <begin position="84"/>
        <end position="94"/>
    </location>
</feature>
<proteinExistence type="predicted"/>
<evidence type="ECO:0000313" key="3">
    <source>
        <dbReference type="Proteomes" id="UP001501371"/>
    </source>
</evidence>
<organism evidence="2 3">
    <name type="scientific">Streptomyces hebeiensis</name>
    <dbReference type="NCBI Taxonomy" id="229486"/>
    <lineage>
        <taxon>Bacteria</taxon>
        <taxon>Bacillati</taxon>
        <taxon>Actinomycetota</taxon>
        <taxon>Actinomycetes</taxon>
        <taxon>Kitasatosporales</taxon>
        <taxon>Streptomycetaceae</taxon>
        <taxon>Streptomyces</taxon>
    </lineage>
</organism>
<feature type="region of interest" description="Disordered" evidence="1">
    <location>
        <begin position="1"/>
        <end position="36"/>
    </location>
</feature>
<name>A0ABN1UIZ5_9ACTN</name>
<comment type="caution">
    <text evidence="2">The sequence shown here is derived from an EMBL/GenBank/DDBJ whole genome shotgun (WGS) entry which is preliminary data.</text>
</comment>
<accession>A0ABN1UIZ5</accession>